<dbReference type="EMBL" id="BMAU01021022">
    <property type="protein sequence ID" value="GFX87103.1"/>
    <property type="molecule type" value="Genomic_DNA"/>
</dbReference>
<protein>
    <submittedName>
        <fullName evidence="1">Uncharacterized protein</fullName>
    </submittedName>
</protein>
<evidence type="ECO:0000313" key="2">
    <source>
        <dbReference type="Proteomes" id="UP000887159"/>
    </source>
</evidence>
<name>A0A8X6UTI3_TRICX</name>
<sequence length="72" mass="8260">MQSEWSPARGVQLNQILDLAAPSSSAIEKPKEFWIFWFDFTLYTYNGSPPMLNGRITRLRGNTCLNSLPLNR</sequence>
<gene>
    <name evidence="1" type="ORF">TNCV_2151571</name>
</gene>
<proteinExistence type="predicted"/>
<comment type="caution">
    <text evidence="1">The sequence shown here is derived from an EMBL/GenBank/DDBJ whole genome shotgun (WGS) entry which is preliminary data.</text>
</comment>
<keyword evidence="2" id="KW-1185">Reference proteome</keyword>
<evidence type="ECO:0000313" key="1">
    <source>
        <dbReference type="EMBL" id="GFX87103.1"/>
    </source>
</evidence>
<reference evidence="1" key="1">
    <citation type="submission" date="2020-08" db="EMBL/GenBank/DDBJ databases">
        <title>Multicomponent nature underlies the extraordinary mechanical properties of spider dragline silk.</title>
        <authorList>
            <person name="Kono N."/>
            <person name="Nakamura H."/>
            <person name="Mori M."/>
            <person name="Yoshida Y."/>
            <person name="Ohtoshi R."/>
            <person name="Malay A.D."/>
            <person name="Moran D.A.P."/>
            <person name="Tomita M."/>
            <person name="Numata K."/>
            <person name="Arakawa K."/>
        </authorList>
    </citation>
    <scope>NUCLEOTIDE SEQUENCE</scope>
</reference>
<dbReference type="Proteomes" id="UP000887159">
    <property type="component" value="Unassembled WGS sequence"/>
</dbReference>
<accession>A0A8X6UTI3</accession>
<organism evidence="1 2">
    <name type="scientific">Trichonephila clavipes</name>
    <name type="common">Golden silk orbweaver</name>
    <name type="synonym">Nephila clavipes</name>
    <dbReference type="NCBI Taxonomy" id="2585209"/>
    <lineage>
        <taxon>Eukaryota</taxon>
        <taxon>Metazoa</taxon>
        <taxon>Ecdysozoa</taxon>
        <taxon>Arthropoda</taxon>
        <taxon>Chelicerata</taxon>
        <taxon>Arachnida</taxon>
        <taxon>Araneae</taxon>
        <taxon>Araneomorphae</taxon>
        <taxon>Entelegynae</taxon>
        <taxon>Araneoidea</taxon>
        <taxon>Nephilidae</taxon>
        <taxon>Trichonephila</taxon>
    </lineage>
</organism>
<dbReference type="AlphaFoldDB" id="A0A8X6UTI3"/>